<keyword evidence="2" id="KW-1185">Reference proteome</keyword>
<comment type="caution">
    <text evidence="1">The sequence shown here is derived from an EMBL/GenBank/DDBJ whole genome shotgun (WGS) entry which is preliminary data.</text>
</comment>
<dbReference type="Proteomes" id="UP000784294">
    <property type="component" value="Unassembled WGS sequence"/>
</dbReference>
<proteinExistence type="predicted"/>
<dbReference type="EMBL" id="CAAALY010259845">
    <property type="protein sequence ID" value="VEL39031.1"/>
    <property type="molecule type" value="Genomic_DNA"/>
</dbReference>
<organism evidence="1 2">
    <name type="scientific">Protopolystoma xenopodis</name>
    <dbReference type="NCBI Taxonomy" id="117903"/>
    <lineage>
        <taxon>Eukaryota</taxon>
        <taxon>Metazoa</taxon>
        <taxon>Spiralia</taxon>
        <taxon>Lophotrochozoa</taxon>
        <taxon>Platyhelminthes</taxon>
        <taxon>Monogenea</taxon>
        <taxon>Polyopisthocotylea</taxon>
        <taxon>Polystomatidea</taxon>
        <taxon>Polystomatidae</taxon>
        <taxon>Protopolystoma</taxon>
    </lineage>
</organism>
<evidence type="ECO:0000313" key="1">
    <source>
        <dbReference type="EMBL" id="VEL39031.1"/>
    </source>
</evidence>
<gene>
    <name evidence="1" type="ORF">PXEA_LOCUS32471</name>
</gene>
<dbReference type="AlphaFoldDB" id="A0A448XKT0"/>
<evidence type="ECO:0000313" key="2">
    <source>
        <dbReference type="Proteomes" id="UP000784294"/>
    </source>
</evidence>
<reference evidence="1" key="1">
    <citation type="submission" date="2018-11" db="EMBL/GenBank/DDBJ databases">
        <authorList>
            <consortium name="Pathogen Informatics"/>
        </authorList>
    </citation>
    <scope>NUCLEOTIDE SEQUENCE</scope>
</reference>
<sequence length="123" mass="13678">MCLCQCVVATRHRKFVRLRTDTEPDTSGFPFVLLLHVKPVGVESELCRLAGQRLQPTSVMAKTELADLSVRKSAIRVGHTYSRHSQSHKAKKQSRISVIDPKSSCVSFNILTAHLCGDFISNV</sequence>
<protein>
    <submittedName>
        <fullName evidence="1">Uncharacterized protein</fullName>
    </submittedName>
</protein>
<accession>A0A448XKT0</accession>
<name>A0A448XKT0_9PLAT</name>